<protein>
    <submittedName>
        <fullName evidence="2">BZ3500_MvSof-1268-A1-R1_Chr6-2g08572 protein</fullName>
    </submittedName>
</protein>
<feature type="compositionally biased region" description="Gly residues" evidence="1">
    <location>
        <begin position="367"/>
        <end position="378"/>
    </location>
</feature>
<dbReference type="Proteomes" id="UP000249723">
    <property type="component" value="Unassembled WGS sequence"/>
</dbReference>
<name>A0A2X0KIP6_9BASI</name>
<organism evidence="2 3">
    <name type="scientific">Microbotryum saponariae</name>
    <dbReference type="NCBI Taxonomy" id="289078"/>
    <lineage>
        <taxon>Eukaryota</taxon>
        <taxon>Fungi</taxon>
        <taxon>Dikarya</taxon>
        <taxon>Basidiomycota</taxon>
        <taxon>Pucciniomycotina</taxon>
        <taxon>Microbotryomycetes</taxon>
        <taxon>Microbotryales</taxon>
        <taxon>Microbotryaceae</taxon>
        <taxon>Microbotryum</taxon>
    </lineage>
</organism>
<accession>A0A2X0KIP6</accession>
<dbReference type="AlphaFoldDB" id="A0A2X0KIP6"/>
<keyword evidence="3" id="KW-1185">Reference proteome</keyword>
<sequence>MTLRYTGLAVSLAAAYPPRLPLGRHPFRALSLALSLVSRVWASSSHPTLPVRDIVFQPFLDALHRRNIALNLSIPALHPYPQSRAITSLAFADDVVVAVAGLESLNLLDDLALDWRHAMNGRLNTDKTVVLPIGRRWDPGERPIVVKAAGESLEWIGLPFDPSGDTELAYANLIERLEATLEVVQHRWLTHHTHAFYVNRYTIPKILHFLAADIPPPEVVKKLDDMLVDFVRGGKGRTSYGRDIVFTAKNKGGLGVIRMRDVVDAVAARLWDVLLGGSGAIWQGLARAALQRAQPDLDLATDLWPHPSTPIPDGTPHWVFRNFTTRRSTRGPLTGNVGGDDDDYTRETRERARERAKARRSERGVDRGGGSRPRGNRGGYAAARLAASPVYRTMVANEVGQKREGKRSKK</sequence>
<feature type="region of interest" description="Disordered" evidence="1">
    <location>
        <begin position="329"/>
        <end position="410"/>
    </location>
</feature>
<gene>
    <name evidence="2" type="ORF">BZ3500_MVSOF-1268-A1-R1_CHR6-2G08572</name>
</gene>
<evidence type="ECO:0000313" key="2">
    <source>
        <dbReference type="EMBL" id="SCZ93269.1"/>
    </source>
</evidence>
<feature type="compositionally biased region" description="Basic and acidic residues" evidence="1">
    <location>
        <begin position="345"/>
        <end position="366"/>
    </location>
</feature>
<reference evidence="3" key="1">
    <citation type="submission" date="2016-10" db="EMBL/GenBank/DDBJ databases">
        <authorList>
            <person name="Jeantristanb JTB J.-T."/>
            <person name="Ricardo R."/>
        </authorList>
    </citation>
    <scope>NUCLEOTIDE SEQUENCE [LARGE SCALE GENOMIC DNA]</scope>
</reference>
<evidence type="ECO:0000313" key="3">
    <source>
        <dbReference type="Proteomes" id="UP000249723"/>
    </source>
</evidence>
<dbReference type="EMBL" id="FMWP01000047">
    <property type="protein sequence ID" value="SCZ93269.1"/>
    <property type="molecule type" value="Genomic_DNA"/>
</dbReference>
<proteinExistence type="predicted"/>
<evidence type="ECO:0000256" key="1">
    <source>
        <dbReference type="SAM" id="MobiDB-lite"/>
    </source>
</evidence>